<dbReference type="Proteomes" id="UP000294980">
    <property type="component" value="Unassembled WGS sequence"/>
</dbReference>
<dbReference type="OrthoDB" id="7844829at2"/>
<keyword evidence="3" id="KW-1185">Reference proteome</keyword>
<dbReference type="AlphaFoldDB" id="A0A4R2KRB7"/>
<sequence>MKFQFRHFVIPTMFAAAAAFVSSASAGPMTLELEFSGPFAEPGSKNMTIHYDNGSGTSKQARVAAGMFSGRTIEGSGTTIDSNTLFINPGNVLAYCVDILQTLQQTRTVYTLENVGQNELAWDGNVSRNFGRMLSFLGAVNFVQQRDFASDFTPDSKNWLRPNTDWMSAAIQLGIWESLYEKTAIDDEAPVDLSVSTSDSQSQWFWATNFNLGTEGSKFLTDAFALVNTDSSSYSAVDASEVLWAVNTSGQDLIIDPVDVPLPATGFLLLGGIGALAWRRRCH</sequence>
<comment type="caution">
    <text evidence="2">The sequence shown here is derived from an EMBL/GenBank/DDBJ whole genome shotgun (WGS) entry which is preliminary data.</text>
</comment>
<evidence type="ECO:0000256" key="1">
    <source>
        <dbReference type="SAM" id="SignalP"/>
    </source>
</evidence>
<feature type="signal peptide" evidence="1">
    <location>
        <begin position="1"/>
        <end position="26"/>
    </location>
</feature>
<keyword evidence="1" id="KW-0732">Signal</keyword>
<dbReference type="RefSeq" id="WP_131917596.1">
    <property type="nucleotide sequence ID" value="NZ_QQSW01000003.1"/>
</dbReference>
<name>A0A4R2KRB7_9GAMM</name>
<proteinExistence type="predicted"/>
<dbReference type="EMBL" id="SLWX01000005">
    <property type="protein sequence ID" value="TCO76303.1"/>
    <property type="molecule type" value="Genomic_DNA"/>
</dbReference>
<dbReference type="InterPro" id="IPR022472">
    <property type="entry name" value="VPLPA-CTERM"/>
</dbReference>
<evidence type="ECO:0000313" key="3">
    <source>
        <dbReference type="Proteomes" id="UP000294980"/>
    </source>
</evidence>
<protein>
    <submittedName>
        <fullName evidence="2">Putative secreted protein</fullName>
    </submittedName>
</protein>
<accession>A0A4R2KRB7</accession>
<reference evidence="2 3" key="1">
    <citation type="submission" date="2019-03" db="EMBL/GenBank/DDBJ databases">
        <title>Genomic Encyclopedia of Type Strains, Phase IV (KMG-IV): sequencing the most valuable type-strain genomes for metagenomic binning, comparative biology and taxonomic classification.</title>
        <authorList>
            <person name="Goeker M."/>
        </authorList>
    </citation>
    <scope>NUCLEOTIDE SEQUENCE [LARGE SCALE GENOMIC DNA]</scope>
    <source>
        <strain evidence="2 3">DSM 23344</strain>
    </source>
</reference>
<feature type="chain" id="PRO_5020634316" evidence="1">
    <location>
        <begin position="27"/>
        <end position="283"/>
    </location>
</feature>
<organism evidence="2 3">
    <name type="scientific">Chromatocurvus halotolerans</name>
    <dbReference type="NCBI Taxonomy" id="1132028"/>
    <lineage>
        <taxon>Bacteria</taxon>
        <taxon>Pseudomonadati</taxon>
        <taxon>Pseudomonadota</taxon>
        <taxon>Gammaproteobacteria</taxon>
        <taxon>Cellvibrionales</taxon>
        <taxon>Halieaceae</taxon>
        <taxon>Chromatocurvus</taxon>
    </lineage>
</organism>
<evidence type="ECO:0000313" key="2">
    <source>
        <dbReference type="EMBL" id="TCO76303.1"/>
    </source>
</evidence>
<dbReference type="NCBIfam" id="TIGR03370">
    <property type="entry name" value="VPLPA-CTERM"/>
    <property type="match status" value="1"/>
</dbReference>
<gene>
    <name evidence="2" type="ORF">EV688_105266</name>
</gene>